<feature type="chain" id="PRO_5017265126" evidence="1">
    <location>
        <begin position="23"/>
        <end position="38"/>
    </location>
</feature>
<dbReference type="AlphaFoldDB" id="A0A392UE76"/>
<evidence type="ECO:0000256" key="1">
    <source>
        <dbReference type="SAM" id="SignalP"/>
    </source>
</evidence>
<protein>
    <submittedName>
        <fullName evidence="2">Uncharacterized protein</fullName>
    </submittedName>
</protein>
<evidence type="ECO:0000313" key="3">
    <source>
        <dbReference type="Proteomes" id="UP000265520"/>
    </source>
</evidence>
<sequence>VSLRCAQGVFVFLPVLLEVALRAGLCCAARRPLVCRLT</sequence>
<organism evidence="2 3">
    <name type="scientific">Trifolium medium</name>
    <dbReference type="NCBI Taxonomy" id="97028"/>
    <lineage>
        <taxon>Eukaryota</taxon>
        <taxon>Viridiplantae</taxon>
        <taxon>Streptophyta</taxon>
        <taxon>Embryophyta</taxon>
        <taxon>Tracheophyta</taxon>
        <taxon>Spermatophyta</taxon>
        <taxon>Magnoliopsida</taxon>
        <taxon>eudicotyledons</taxon>
        <taxon>Gunneridae</taxon>
        <taxon>Pentapetalae</taxon>
        <taxon>rosids</taxon>
        <taxon>fabids</taxon>
        <taxon>Fabales</taxon>
        <taxon>Fabaceae</taxon>
        <taxon>Papilionoideae</taxon>
        <taxon>50 kb inversion clade</taxon>
        <taxon>NPAAA clade</taxon>
        <taxon>Hologalegina</taxon>
        <taxon>IRL clade</taxon>
        <taxon>Trifolieae</taxon>
        <taxon>Trifolium</taxon>
    </lineage>
</organism>
<name>A0A392UE76_9FABA</name>
<proteinExistence type="predicted"/>
<dbReference type="Proteomes" id="UP000265520">
    <property type="component" value="Unassembled WGS sequence"/>
</dbReference>
<reference evidence="2 3" key="1">
    <citation type="journal article" date="2018" name="Front. Plant Sci.">
        <title>Red Clover (Trifolium pratense) and Zigzag Clover (T. medium) - A Picture of Genomic Similarities and Differences.</title>
        <authorList>
            <person name="Dluhosova J."/>
            <person name="Istvanek J."/>
            <person name="Nedelnik J."/>
            <person name="Repkova J."/>
        </authorList>
    </citation>
    <scope>NUCLEOTIDE SEQUENCE [LARGE SCALE GENOMIC DNA]</scope>
    <source>
        <strain evidence="3">cv. 10/8</strain>
        <tissue evidence="2">Leaf</tissue>
    </source>
</reference>
<keyword evidence="1" id="KW-0732">Signal</keyword>
<accession>A0A392UE76</accession>
<dbReference type="EMBL" id="LXQA010804947">
    <property type="protein sequence ID" value="MCI71831.1"/>
    <property type="molecule type" value="Genomic_DNA"/>
</dbReference>
<comment type="caution">
    <text evidence="2">The sequence shown here is derived from an EMBL/GenBank/DDBJ whole genome shotgun (WGS) entry which is preliminary data.</text>
</comment>
<feature type="non-terminal residue" evidence="2">
    <location>
        <position position="1"/>
    </location>
</feature>
<keyword evidence="3" id="KW-1185">Reference proteome</keyword>
<feature type="signal peptide" evidence="1">
    <location>
        <begin position="1"/>
        <end position="22"/>
    </location>
</feature>
<evidence type="ECO:0000313" key="2">
    <source>
        <dbReference type="EMBL" id="MCI71831.1"/>
    </source>
</evidence>